<evidence type="ECO:0000313" key="5">
    <source>
        <dbReference type="Proteomes" id="UP000286716"/>
    </source>
</evidence>
<feature type="domain" description="OmpA-like" evidence="3">
    <location>
        <begin position="298"/>
        <end position="421"/>
    </location>
</feature>
<gene>
    <name evidence="4" type="ORF">DMA12_12600</name>
</gene>
<dbReference type="RefSeq" id="WP_125591617.1">
    <property type="nucleotide sequence ID" value="NZ_QHHU01000014.1"/>
</dbReference>
<evidence type="ECO:0000256" key="2">
    <source>
        <dbReference type="SAM" id="MobiDB-lite"/>
    </source>
</evidence>
<keyword evidence="5" id="KW-1185">Reference proteome</keyword>
<feature type="region of interest" description="Disordered" evidence="2">
    <location>
        <begin position="378"/>
        <end position="402"/>
    </location>
</feature>
<evidence type="ECO:0000259" key="3">
    <source>
        <dbReference type="PROSITE" id="PS51123"/>
    </source>
</evidence>
<comment type="caution">
    <text evidence="4">The sequence shown here is derived from an EMBL/GenBank/DDBJ whole genome shotgun (WGS) entry which is preliminary data.</text>
</comment>
<dbReference type="AlphaFoldDB" id="A0A428WST5"/>
<dbReference type="PROSITE" id="PS51123">
    <property type="entry name" value="OMPA_2"/>
    <property type="match status" value="1"/>
</dbReference>
<dbReference type="Gene3D" id="3.30.1330.60">
    <property type="entry name" value="OmpA-like domain"/>
    <property type="match status" value="1"/>
</dbReference>
<evidence type="ECO:0000256" key="1">
    <source>
        <dbReference type="PROSITE-ProRule" id="PRU00473"/>
    </source>
</evidence>
<keyword evidence="1" id="KW-0472">Membrane</keyword>
<accession>A0A428WST5</accession>
<proteinExistence type="predicted"/>
<dbReference type="EMBL" id="QHHU01000014">
    <property type="protein sequence ID" value="RSM46128.1"/>
    <property type="molecule type" value="Genomic_DNA"/>
</dbReference>
<dbReference type="InterPro" id="IPR036737">
    <property type="entry name" value="OmpA-like_sf"/>
</dbReference>
<dbReference type="Pfam" id="PF00691">
    <property type="entry name" value="OmpA"/>
    <property type="match status" value="1"/>
</dbReference>
<dbReference type="OrthoDB" id="3254756at2"/>
<sequence length="424" mass="42572">MQPLNLWSTRVARPSNTLLGLRGAASPRAIVRRAAFAGAIAISLGVSGCALPTRAVRPTGGDRVVVVVSGTANEPRPTVTDTVRAVLRDAANSGNVSQQGSGKSSVVLVSAADGGDQRSIVLTPRRADGSLEHGLSRPALIDRNVTSAVDAIGATVAHKSGLDLLAGIADAVRGVPAGTLVVQSSGLSTGGAFDLRQVGWAADPAAIAARLAAAGQVPRLDGWRVLFAGLGSVAGAQPPLPSPARDRLAAYWQAICRAAGAATCDVDQSRIPAEPSRATVATPVVPVPGVTSVTGPRGEVTTTVSDTALGFAGDSAVLSESARDLLRSLAGSITAGGSEAPVTVRGFAADPPGSTDAGRRELAEQRARAVAGALTEAGVTQRADASGTGTQPGVTAMTGGRFDETAAARMRRVEITYQGPGPSS</sequence>
<name>A0A428WST5_AMYBA</name>
<dbReference type="Proteomes" id="UP000286716">
    <property type="component" value="Unassembled WGS sequence"/>
</dbReference>
<organism evidence="4 5">
    <name type="scientific">Amycolatopsis balhimycina DSM 5908</name>
    <dbReference type="NCBI Taxonomy" id="1081091"/>
    <lineage>
        <taxon>Bacteria</taxon>
        <taxon>Bacillati</taxon>
        <taxon>Actinomycetota</taxon>
        <taxon>Actinomycetes</taxon>
        <taxon>Pseudonocardiales</taxon>
        <taxon>Pseudonocardiaceae</taxon>
        <taxon>Amycolatopsis</taxon>
    </lineage>
</organism>
<reference evidence="4 5" key="1">
    <citation type="submission" date="2018-05" db="EMBL/GenBank/DDBJ databases">
        <title>Evolution of GPA BGCs.</title>
        <authorList>
            <person name="Waglechner N."/>
            <person name="Wright G.D."/>
        </authorList>
    </citation>
    <scope>NUCLEOTIDE SEQUENCE [LARGE SCALE GENOMIC DNA]</scope>
    <source>
        <strain evidence="4 5">DSM 5908</strain>
    </source>
</reference>
<protein>
    <recommendedName>
        <fullName evidence="3">OmpA-like domain-containing protein</fullName>
    </recommendedName>
</protein>
<evidence type="ECO:0000313" key="4">
    <source>
        <dbReference type="EMBL" id="RSM46128.1"/>
    </source>
</evidence>
<dbReference type="InterPro" id="IPR006665">
    <property type="entry name" value="OmpA-like"/>
</dbReference>
<dbReference type="SUPFAM" id="SSF103088">
    <property type="entry name" value="OmpA-like"/>
    <property type="match status" value="1"/>
</dbReference>
<dbReference type="GO" id="GO:0016020">
    <property type="term" value="C:membrane"/>
    <property type="evidence" value="ECO:0007669"/>
    <property type="project" value="UniProtKB-UniRule"/>
</dbReference>